<dbReference type="EMBL" id="CAJPEX010004257">
    <property type="protein sequence ID" value="CAG0922902.1"/>
    <property type="molecule type" value="Genomic_DNA"/>
</dbReference>
<dbReference type="Pfam" id="PF00116">
    <property type="entry name" value="COX2"/>
    <property type="match status" value="1"/>
</dbReference>
<evidence type="ECO:0000256" key="2">
    <source>
        <dbReference type="ARBA" id="ARBA00022842"/>
    </source>
</evidence>
<evidence type="ECO:0000313" key="6">
    <source>
        <dbReference type="Proteomes" id="UP000678499"/>
    </source>
</evidence>
<reference evidence="5" key="1">
    <citation type="submission" date="2020-11" db="EMBL/GenBank/DDBJ databases">
        <authorList>
            <person name="Tran Van P."/>
        </authorList>
    </citation>
    <scope>NUCLEOTIDE SEQUENCE</scope>
</reference>
<keyword evidence="6" id="KW-1185">Reference proteome</keyword>
<comment type="cofactor">
    <cofactor evidence="1">
        <name>Cu cation</name>
        <dbReference type="ChEBI" id="CHEBI:23378"/>
    </cofactor>
</comment>
<dbReference type="AlphaFoldDB" id="A0A7R9BZC9"/>
<dbReference type="GO" id="GO:0016020">
    <property type="term" value="C:membrane"/>
    <property type="evidence" value="ECO:0007669"/>
    <property type="project" value="InterPro"/>
</dbReference>
<evidence type="ECO:0000256" key="1">
    <source>
        <dbReference type="ARBA" id="ARBA00001935"/>
    </source>
</evidence>
<dbReference type="GO" id="GO:0004129">
    <property type="term" value="F:cytochrome-c oxidase activity"/>
    <property type="evidence" value="ECO:0007669"/>
    <property type="project" value="UniProtKB-EC"/>
</dbReference>
<dbReference type="InterPro" id="IPR002429">
    <property type="entry name" value="CcO_II-like_C"/>
</dbReference>
<comment type="catalytic activity">
    <reaction evidence="3">
        <text>4 Fe(II)-[cytochrome c] + O2 + 8 H(+)(in) = 4 Fe(III)-[cytochrome c] + 2 H2O + 4 H(+)(out)</text>
        <dbReference type="Rhea" id="RHEA:11436"/>
        <dbReference type="Rhea" id="RHEA-COMP:10350"/>
        <dbReference type="Rhea" id="RHEA-COMP:14399"/>
        <dbReference type="ChEBI" id="CHEBI:15377"/>
        <dbReference type="ChEBI" id="CHEBI:15378"/>
        <dbReference type="ChEBI" id="CHEBI:15379"/>
        <dbReference type="ChEBI" id="CHEBI:29033"/>
        <dbReference type="ChEBI" id="CHEBI:29034"/>
        <dbReference type="EC" id="7.1.1.9"/>
    </reaction>
    <physiologicalReaction direction="left-to-right" evidence="3">
        <dbReference type="Rhea" id="RHEA:11437"/>
    </physiologicalReaction>
</comment>
<accession>A0A7R9BZC9</accession>
<dbReference type="PROSITE" id="PS50857">
    <property type="entry name" value="COX2_CUA"/>
    <property type="match status" value="1"/>
</dbReference>
<dbReference type="SUPFAM" id="SSF49503">
    <property type="entry name" value="Cupredoxins"/>
    <property type="match status" value="1"/>
</dbReference>
<proteinExistence type="predicted"/>
<dbReference type="OrthoDB" id="539285at2759"/>
<name>A0A7R9BZC9_9CRUS</name>
<organism evidence="5">
    <name type="scientific">Notodromas monacha</name>
    <dbReference type="NCBI Taxonomy" id="399045"/>
    <lineage>
        <taxon>Eukaryota</taxon>
        <taxon>Metazoa</taxon>
        <taxon>Ecdysozoa</taxon>
        <taxon>Arthropoda</taxon>
        <taxon>Crustacea</taxon>
        <taxon>Oligostraca</taxon>
        <taxon>Ostracoda</taxon>
        <taxon>Podocopa</taxon>
        <taxon>Podocopida</taxon>
        <taxon>Cypridocopina</taxon>
        <taxon>Cypridoidea</taxon>
        <taxon>Cyprididae</taxon>
        <taxon>Notodromas</taxon>
    </lineage>
</organism>
<gene>
    <name evidence="5" type="ORF">NMOB1V02_LOCUS10371</name>
</gene>
<feature type="domain" description="Cytochrome oxidase subunit II copper A binding" evidence="4">
    <location>
        <begin position="1"/>
        <end position="43"/>
    </location>
</feature>
<dbReference type="InterPro" id="IPR008972">
    <property type="entry name" value="Cupredoxin"/>
</dbReference>
<dbReference type="GO" id="GO:0005507">
    <property type="term" value="F:copper ion binding"/>
    <property type="evidence" value="ECO:0007669"/>
    <property type="project" value="InterPro"/>
</dbReference>
<protein>
    <recommendedName>
        <fullName evidence="4">Cytochrome oxidase subunit II copper A binding domain-containing protein</fullName>
    </recommendedName>
</protein>
<keyword evidence="2" id="KW-0460">Magnesium</keyword>
<evidence type="ECO:0000259" key="4">
    <source>
        <dbReference type="PROSITE" id="PS50857"/>
    </source>
</evidence>
<evidence type="ECO:0000256" key="3">
    <source>
        <dbReference type="ARBA" id="ARBA00049512"/>
    </source>
</evidence>
<dbReference type="EMBL" id="OA886294">
    <property type="protein sequence ID" value="CAD7282750.1"/>
    <property type="molecule type" value="Genomic_DNA"/>
</dbReference>
<evidence type="ECO:0000313" key="5">
    <source>
        <dbReference type="EMBL" id="CAD7282750.1"/>
    </source>
</evidence>
<dbReference type="Gene3D" id="2.60.40.420">
    <property type="entry name" value="Cupredoxins - blue copper proteins"/>
    <property type="match status" value="1"/>
</dbReference>
<sequence length="195" mass="21175">MLGQCSEICGANHRFMPVVVESVPSKPMTSPNPTLNLRSWIRRRGLSSSVGSLCRCLKVRVYDFVGWTLGLQPLGYAPWAFGLWPGAWGTCLGPLGLGLLPWAILAWAFAFWPEELECPPEDLSTLRQMTPFGVRKSGEAIGCWVGVSVPEDTRRLGRGGPPIGGSVKVSVPKDTRVARASRTLRTPDANGGRDN</sequence>
<dbReference type="Proteomes" id="UP000678499">
    <property type="component" value="Unassembled WGS sequence"/>
</dbReference>